<keyword evidence="3" id="KW-1185">Reference proteome</keyword>
<evidence type="ECO:0000313" key="2">
    <source>
        <dbReference type="EMBL" id="RPA85819.1"/>
    </source>
</evidence>
<dbReference type="AlphaFoldDB" id="A0A3N4IIZ4"/>
<dbReference type="EMBL" id="ML119652">
    <property type="protein sequence ID" value="RPA85819.1"/>
    <property type="molecule type" value="Genomic_DNA"/>
</dbReference>
<feature type="compositionally biased region" description="Polar residues" evidence="1">
    <location>
        <begin position="314"/>
        <end position="325"/>
    </location>
</feature>
<name>A0A3N4IIZ4_ASCIM</name>
<accession>A0A3N4IIZ4</accession>
<reference evidence="2 3" key="1">
    <citation type="journal article" date="2018" name="Nat. Ecol. Evol.">
        <title>Pezizomycetes genomes reveal the molecular basis of ectomycorrhizal truffle lifestyle.</title>
        <authorList>
            <person name="Murat C."/>
            <person name="Payen T."/>
            <person name="Noel B."/>
            <person name="Kuo A."/>
            <person name="Morin E."/>
            <person name="Chen J."/>
            <person name="Kohler A."/>
            <person name="Krizsan K."/>
            <person name="Balestrini R."/>
            <person name="Da Silva C."/>
            <person name="Montanini B."/>
            <person name="Hainaut M."/>
            <person name="Levati E."/>
            <person name="Barry K.W."/>
            <person name="Belfiori B."/>
            <person name="Cichocki N."/>
            <person name="Clum A."/>
            <person name="Dockter R.B."/>
            <person name="Fauchery L."/>
            <person name="Guy J."/>
            <person name="Iotti M."/>
            <person name="Le Tacon F."/>
            <person name="Lindquist E.A."/>
            <person name="Lipzen A."/>
            <person name="Malagnac F."/>
            <person name="Mello A."/>
            <person name="Molinier V."/>
            <person name="Miyauchi S."/>
            <person name="Poulain J."/>
            <person name="Riccioni C."/>
            <person name="Rubini A."/>
            <person name="Sitrit Y."/>
            <person name="Splivallo R."/>
            <person name="Traeger S."/>
            <person name="Wang M."/>
            <person name="Zifcakova L."/>
            <person name="Wipf D."/>
            <person name="Zambonelli A."/>
            <person name="Paolocci F."/>
            <person name="Nowrousian M."/>
            <person name="Ottonello S."/>
            <person name="Baldrian P."/>
            <person name="Spatafora J.W."/>
            <person name="Henrissat B."/>
            <person name="Nagy L.G."/>
            <person name="Aury J.M."/>
            <person name="Wincker P."/>
            <person name="Grigoriev I.V."/>
            <person name="Bonfante P."/>
            <person name="Martin F.M."/>
        </authorList>
    </citation>
    <scope>NUCLEOTIDE SEQUENCE [LARGE SCALE GENOMIC DNA]</scope>
    <source>
        <strain evidence="2 3">RN42</strain>
    </source>
</reference>
<evidence type="ECO:0000256" key="1">
    <source>
        <dbReference type="SAM" id="MobiDB-lite"/>
    </source>
</evidence>
<feature type="region of interest" description="Disordered" evidence="1">
    <location>
        <begin position="313"/>
        <end position="352"/>
    </location>
</feature>
<proteinExistence type="predicted"/>
<evidence type="ECO:0008006" key="4">
    <source>
        <dbReference type="Google" id="ProtNLM"/>
    </source>
</evidence>
<evidence type="ECO:0000313" key="3">
    <source>
        <dbReference type="Proteomes" id="UP000275078"/>
    </source>
</evidence>
<protein>
    <recommendedName>
        <fullName evidence="4">DUF4283 domain-containing protein</fullName>
    </recommendedName>
</protein>
<dbReference type="Proteomes" id="UP000275078">
    <property type="component" value="Unassembled WGS sequence"/>
</dbReference>
<gene>
    <name evidence="2" type="ORF">BJ508DRAFT_322413</name>
</gene>
<sequence length="352" mass="40259">MAELENSDSQASSQMHWPRGHYPSKSFEHDVFCFSLDIPRLPTVFPHSDEHCKDESCEMTRLALLFSLKPHYFRDYGSEPACREMLQFMRTFHPGLRKAKRVDASQNATPPFWVIPWSEEDEAPYSTHAGGFEIHMSPKIRIPEFPWPASAPHFMEDFHVGLIDAHGFLSEKTVRQLKMFMPSAVGIRLWRSGYLTFLFRKESDLTELRSLEPHRWIPVFGGLKVLVDVLSSERKARTGLSLKEVELPEANDVHGNPMAGALEWEEGERNRAKACVYDHHVLRMDDRCFVAGSEYLWEEDDPNISERTPPFAFLNQTSKRNPNETSARDPRNENGTVGYVVAPDNGTNPLAA</sequence>
<organism evidence="2 3">
    <name type="scientific">Ascobolus immersus RN42</name>
    <dbReference type="NCBI Taxonomy" id="1160509"/>
    <lineage>
        <taxon>Eukaryota</taxon>
        <taxon>Fungi</taxon>
        <taxon>Dikarya</taxon>
        <taxon>Ascomycota</taxon>
        <taxon>Pezizomycotina</taxon>
        <taxon>Pezizomycetes</taxon>
        <taxon>Pezizales</taxon>
        <taxon>Ascobolaceae</taxon>
        <taxon>Ascobolus</taxon>
    </lineage>
</organism>